<dbReference type="InterPro" id="IPR045087">
    <property type="entry name" value="Cu-oxidase_fam"/>
</dbReference>
<dbReference type="GO" id="GO:0006826">
    <property type="term" value="P:iron ion transport"/>
    <property type="evidence" value="ECO:0007669"/>
    <property type="project" value="TreeGrafter"/>
</dbReference>
<comment type="caution">
    <text evidence="10">The sequence shown here is derived from an EMBL/GenBank/DDBJ whole genome shotgun (WGS) entry which is preliminary data.</text>
</comment>
<reference evidence="10 11" key="1">
    <citation type="submission" date="2022-05" db="EMBL/GenBank/DDBJ databases">
        <authorList>
            <consortium name="Genoscope - CEA"/>
            <person name="William W."/>
        </authorList>
    </citation>
    <scope>NUCLEOTIDE SEQUENCE [LARGE SCALE GENOMIC DNA]</scope>
</reference>
<feature type="region of interest" description="Disordered" evidence="5">
    <location>
        <begin position="1370"/>
        <end position="1390"/>
    </location>
</feature>
<evidence type="ECO:0000256" key="6">
    <source>
        <dbReference type="SAM" id="Phobius"/>
    </source>
</evidence>
<evidence type="ECO:0000313" key="11">
    <source>
        <dbReference type="Proteomes" id="UP001159428"/>
    </source>
</evidence>
<keyword evidence="2" id="KW-0479">Metal-binding</keyword>
<dbReference type="SUPFAM" id="SSF49503">
    <property type="entry name" value="Cupredoxins"/>
    <property type="match status" value="3"/>
</dbReference>
<dbReference type="Pfam" id="PF07731">
    <property type="entry name" value="Cu-oxidase_2"/>
    <property type="match status" value="1"/>
</dbReference>
<dbReference type="Pfam" id="PF00394">
    <property type="entry name" value="Cu-oxidase"/>
    <property type="match status" value="1"/>
</dbReference>
<dbReference type="CDD" id="cd13905">
    <property type="entry name" value="CuRO_3_tcLLC2_insect_like"/>
    <property type="match status" value="1"/>
</dbReference>
<dbReference type="InterPro" id="IPR002355">
    <property type="entry name" value="Cu_oxidase_Cu_BS"/>
</dbReference>
<dbReference type="InterPro" id="IPR001117">
    <property type="entry name" value="Cu-oxidase_2nd"/>
</dbReference>
<dbReference type="InterPro" id="IPR011707">
    <property type="entry name" value="Cu-oxidase-like_N"/>
</dbReference>
<dbReference type="PANTHER" id="PTHR11709:SF394">
    <property type="entry name" value="FI03373P-RELATED"/>
    <property type="match status" value="1"/>
</dbReference>
<feature type="compositionally biased region" description="Basic and acidic residues" evidence="5">
    <location>
        <begin position="1339"/>
        <end position="1355"/>
    </location>
</feature>
<evidence type="ECO:0000256" key="3">
    <source>
        <dbReference type="ARBA" id="ARBA00023002"/>
    </source>
</evidence>
<feature type="domain" description="Plastocyanin-like" evidence="9">
    <location>
        <begin position="378"/>
        <end position="487"/>
    </location>
</feature>
<proteinExistence type="inferred from homology"/>
<feature type="compositionally biased region" description="Basic and acidic residues" evidence="5">
    <location>
        <begin position="1449"/>
        <end position="1463"/>
    </location>
</feature>
<feature type="region of interest" description="Disordered" evidence="5">
    <location>
        <begin position="1421"/>
        <end position="1463"/>
    </location>
</feature>
<evidence type="ECO:0000256" key="1">
    <source>
        <dbReference type="ARBA" id="ARBA00010609"/>
    </source>
</evidence>
<feature type="compositionally biased region" description="Polar residues" evidence="5">
    <location>
        <begin position="545"/>
        <end position="555"/>
    </location>
</feature>
<feature type="transmembrane region" description="Helical" evidence="6">
    <location>
        <begin position="1195"/>
        <end position="1217"/>
    </location>
</feature>
<feature type="region of interest" description="Disordered" evidence="5">
    <location>
        <begin position="1336"/>
        <end position="1357"/>
    </location>
</feature>
<feature type="non-terminal residue" evidence="10">
    <location>
        <position position="1545"/>
    </location>
</feature>
<evidence type="ECO:0000313" key="10">
    <source>
        <dbReference type="EMBL" id="CAH3112077.1"/>
    </source>
</evidence>
<dbReference type="FunFam" id="2.60.40.420:FF:000045">
    <property type="entry name" value="Laccase 2"/>
    <property type="match status" value="1"/>
</dbReference>
<feature type="domain" description="Plastocyanin-like" evidence="8">
    <location>
        <begin position="804"/>
        <end position="972"/>
    </location>
</feature>
<keyword evidence="3" id="KW-0560">Oxidoreductase</keyword>
<dbReference type="CDD" id="cd13858">
    <property type="entry name" value="CuRO_1_tcLCC2_insect_like"/>
    <property type="match status" value="1"/>
</dbReference>
<feature type="compositionally biased region" description="Polar residues" evidence="5">
    <location>
        <begin position="1421"/>
        <end position="1437"/>
    </location>
</feature>
<evidence type="ECO:0000256" key="5">
    <source>
        <dbReference type="SAM" id="MobiDB-lite"/>
    </source>
</evidence>
<dbReference type="Proteomes" id="UP001159428">
    <property type="component" value="Unassembled WGS sequence"/>
</dbReference>
<dbReference type="GO" id="GO:0016491">
    <property type="term" value="F:oxidoreductase activity"/>
    <property type="evidence" value="ECO:0007669"/>
    <property type="project" value="UniProtKB-KW"/>
</dbReference>
<keyword evidence="6" id="KW-1133">Transmembrane helix</keyword>
<name>A0AAU9WER2_9CNID</name>
<evidence type="ECO:0000259" key="8">
    <source>
        <dbReference type="Pfam" id="PF07731"/>
    </source>
</evidence>
<feature type="domain" description="Plastocyanin-like" evidence="7">
    <location>
        <begin position="563"/>
        <end position="672"/>
    </location>
</feature>
<feature type="compositionally biased region" description="Basic and acidic residues" evidence="5">
    <location>
        <begin position="1374"/>
        <end position="1390"/>
    </location>
</feature>
<dbReference type="CDD" id="cd13884">
    <property type="entry name" value="CuRO_2_tcLCC_insect_like"/>
    <property type="match status" value="1"/>
</dbReference>
<evidence type="ECO:0000256" key="2">
    <source>
        <dbReference type="ARBA" id="ARBA00022723"/>
    </source>
</evidence>
<gene>
    <name evidence="10" type="ORF">PMEA_00004943</name>
</gene>
<dbReference type="InterPro" id="IPR011706">
    <property type="entry name" value="Cu-oxidase_C"/>
</dbReference>
<dbReference type="PROSITE" id="PS00080">
    <property type="entry name" value="MULTICOPPER_OXIDASE2"/>
    <property type="match status" value="1"/>
</dbReference>
<protein>
    <submittedName>
        <fullName evidence="10">Uncharacterized protein</fullName>
    </submittedName>
</protein>
<comment type="similarity">
    <text evidence="1">Belongs to the multicopper oxidase family.</text>
</comment>
<sequence>MIARLISQQNLFFIGYITFVKVVALMGNQPLYDSEGLFPKGNLLLKIVLSNGKVHQAELNGSKYQGHQHEEDLNTESDFKPPLICTREEIRKVHLTAQGNNRWYVASIDTYTAGSHRTFTKLTNDPGFSMWVDGNEEHHYPYHAKEHLLTYAVAGSCITYIRVEARTKEGMKEDGSSKMDRKSYFIILVLTQDQNLRAELVGYELRSQSSVLELNFVSRFQTKRCVPISEIKEVRLQTHHQGNENWYISSIQTSAKTGEEQYMDLTSDPHLNKWFRENDSKEIKLKWIHLETLTCEYGNPTCECMEHAEICEFNLEIDEIQTFTSYQKLSDDGPTGLAVRGTEGVSYYFDENGIPLPLQFDRICSTFDPDECTYPQYVDGKSYRMVIAVNGRVPAPTLIVYEGQKVIIHVHNNLSTEGISIHWHGMHQRGTPWMDGVGQVTQCPIGPSSSFSYEYTASPSGTFWYHSHSGAQRTDGFYGALVVKENKSRLNDIRTELNAEFQDRPDQHTLTLLDWQVEASLDLFTQNLAGLGFYPGKPPGEVPTPSDQQYSATRSFDNGGAGPIPYFSGIINGKGRHVDVPYNKTRLSIFTVKCGELYRFRLVGAQALYSYTFSIDGHKLTVVGTDGYWIEPEKEVDFIMIHPGERYDFLLDAKEGIKDYWIRAETMEIDQNGQGPPYKSLGHVAEAILHYKRREDSLDPDVNVPSHRYEEIKNNSPLRVCTQENPCKAVNCPFKNFHSSYNITCTNVDELRLLEPTPPGELPNANPNSQCRNCTHFINFNFEGESQTSSVNGRNFILPSFPPQTQYNDFREKDTICNLTADCNPSTLECSCVHMIDIPYNETVQMVFSSIGASPSAHPIHLHGHTFHVVAVGYPEYDNTTGYVKKPNSDISCADVNCTKEGCVKERCTRPSWRTEPMNFTINHRTIRKDTVMVPAGGYVVINFLSDNPGQWFLHCHKELHQLEGMALIVNEALEEQGKPPDGLNKCGDVDLSYDEIVEYVALLIVTSIDYQMRAKIEGLILDFASRFPSNKARARSFNNSKIVSAFGLFHDKTPPTWERGQIVGYSLVSAMGEVHFKSDSRRDSTTFKFPSLVNTIYLDKIPKWSELTIGKTVLVEVPPGNFHTGKIVARFNFTVADTNNRRVTVQISKLRKTFEYQNVRVKALRSKDPIQEIEEPSEEKSKKPIKWRENKSNIGVMIAIVAGCVVLINVVAVCLWGNAPREMTSEERLRRALIKEIHATMGVEEEEVEEASCLCCSKQGTSRTTENDFKIAMKPTKIDKNVEMARQLHQEMEHRKNLKASLMTRVAEIRKDSMTNENDNVMDSKSLIKTTENYNKVDSTRTENEIKDDSKTTDDAVETASFIKTTENYSKVDSTRTENEIKDDSKTTDDAVETGLQAAENDNMTDDSKTTDDAVETGLQTAENDNMTVSQTTTPENDIDTGLETSENESRNDSTTTEHDAESALATVEDDTNMDSKTAENNIEDLRVAENVVESSLETTENVAKMVSKTTENETNDSTPEICVITDLKTTENDNKMDPHAIEN</sequence>
<keyword evidence="6" id="KW-0812">Transmembrane</keyword>
<dbReference type="EMBL" id="CALNXJ010000013">
    <property type="protein sequence ID" value="CAH3112077.1"/>
    <property type="molecule type" value="Genomic_DNA"/>
</dbReference>
<accession>A0AAU9WER2</accession>
<dbReference type="Gene3D" id="2.60.40.420">
    <property type="entry name" value="Cupredoxins - blue copper proteins"/>
    <property type="match status" value="3"/>
</dbReference>
<dbReference type="PANTHER" id="PTHR11709">
    <property type="entry name" value="MULTI-COPPER OXIDASE"/>
    <property type="match status" value="1"/>
</dbReference>
<dbReference type="PROSITE" id="PS00079">
    <property type="entry name" value="MULTICOPPER_OXIDASE1"/>
    <property type="match status" value="1"/>
</dbReference>
<feature type="region of interest" description="Disordered" evidence="5">
    <location>
        <begin position="536"/>
        <end position="555"/>
    </location>
</feature>
<dbReference type="GO" id="GO:0005507">
    <property type="term" value="F:copper ion binding"/>
    <property type="evidence" value="ECO:0007669"/>
    <property type="project" value="InterPro"/>
</dbReference>
<dbReference type="InterPro" id="IPR033138">
    <property type="entry name" value="Cu_oxidase_CS"/>
</dbReference>
<evidence type="ECO:0000259" key="9">
    <source>
        <dbReference type="Pfam" id="PF07732"/>
    </source>
</evidence>
<dbReference type="Pfam" id="PF07732">
    <property type="entry name" value="Cu-oxidase_3"/>
    <property type="match status" value="1"/>
</dbReference>
<dbReference type="GO" id="GO:0005886">
    <property type="term" value="C:plasma membrane"/>
    <property type="evidence" value="ECO:0007669"/>
    <property type="project" value="TreeGrafter"/>
</dbReference>
<keyword evidence="11" id="KW-1185">Reference proteome</keyword>
<keyword evidence="6" id="KW-0472">Membrane</keyword>
<evidence type="ECO:0000256" key="4">
    <source>
        <dbReference type="ARBA" id="ARBA00023008"/>
    </source>
</evidence>
<evidence type="ECO:0000259" key="7">
    <source>
        <dbReference type="Pfam" id="PF00394"/>
    </source>
</evidence>
<keyword evidence="4" id="KW-0186">Copper</keyword>
<organism evidence="10 11">
    <name type="scientific">Pocillopora meandrina</name>
    <dbReference type="NCBI Taxonomy" id="46732"/>
    <lineage>
        <taxon>Eukaryota</taxon>
        <taxon>Metazoa</taxon>
        <taxon>Cnidaria</taxon>
        <taxon>Anthozoa</taxon>
        <taxon>Hexacorallia</taxon>
        <taxon>Scleractinia</taxon>
        <taxon>Astrocoeniina</taxon>
        <taxon>Pocilloporidae</taxon>
        <taxon>Pocillopora</taxon>
    </lineage>
</organism>
<dbReference type="InterPro" id="IPR008972">
    <property type="entry name" value="Cupredoxin"/>
</dbReference>